<feature type="transmembrane region" description="Helical" evidence="1">
    <location>
        <begin position="444"/>
        <end position="464"/>
    </location>
</feature>
<feature type="transmembrane region" description="Helical" evidence="1">
    <location>
        <begin position="325"/>
        <end position="343"/>
    </location>
</feature>
<dbReference type="PANTHER" id="PTHR36178">
    <property type="entry name" value="SLR0625 PROTEIN"/>
    <property type="match status" value="1"/>
</dbReference>
<evidence type="ECO:0000256" key="1">
    <source>
        <dbReference type="SAM" id="Phobius"/>
    </source>
</evidence>
<feature type="transmembrane region" description="Helical" evidence="1">
    <location>
        <begin position="122"/>
        <end position="141"/>
    </location>
</feature>
<keyword evidence="1" id="KW-0812">Transmembrane</keyword>
<gene>
    <name evidence="2" type="ORF">JOD17_000782</name>
</gene>
<keyword evidence="1" id="KW-0472">Membrane</keyword>
<feature type="transmembrane region" description="Helical" evidence="1">
    <location>
        <begin position="179"/>
        <end position="203"/>
    </location>
</feature>
<organism evidence="2 3">
    <name type="scientific">Geomicrobium sediminis</name>
    <dbReference type="NCBI Taxonomy" id="1347788"/>
    <lineage>
        <taxon>Bacteria</taxon>
        <taxon>Bacillati</taxon>
        <taxon>Bacillota</taxon>
        <taxon>Bacilli</taxon>
        <taxon>Bacillales</taxon>
        <taxon>Geomicrobium</taxon>
    </lineage>
</organism>
<feature type="transmembrane region" description="Helical" evidence="1">
    <location>
        <begin position="418"/>
        <end position="438"/>
    </location>
</feature>
<proteinExistence type="predicted"/>
<sequence length="474" mass="51550">MTVEIVAFALMVISIVLIIGKWIRLRVPVFQRLFLPSSLLGGFFALLLGPEVIGRIITPVTGEEVMPYGIFTEGIYEVWAELPGLLINVVFASLFIGFALPRLQEIWKVGGPQVALGYTISWAQYAVGMAIVLIILTPLFGTNPAAGALIEISFVGGHGTAAGLSDTFESLGFPEGYDLAVGLATVGILSGVVIGIVMLNIAARKGKSETLQHPDDISVDQQTGILDQDRREPAGQMTTSTVSIEPLALHIGLVGLSIFIGYWILEALVWVEEVLWLDTGVEIIAHVPLFPFAMIGGIIVQVFMSRYDKNDIVDRQIVSRIQNTALDLLIVSALATLSLQVIGDNLWEFIILAVVGVVLNVIMFIYLAPRMIPHFWFERGIGDFGQSMGVAATGIMLMKIVDPEQKTPAMKAFGYKQIFFEPMVGGGLVTAAAMPLIINFGAVPFLIATTLLTVAFWLLGVLYFGKNKQNERRE</sequence>
<evidence type="ECO:0000313" key="2">
    <source>
        <dbReference type="EMBL" id="MBM7631690.1"/>
    </source>
</evidence>
<accession>A0ABS2P9D3</accession>
<feature type="transmembrane region" description="Helical" evidence="1">
    <location>
        <begin position="283"/>
        <end position="304"/>
    </location>
</feature>
<evidence type="ECO:0000313" key="3">
    <source>
        <dbReference type="Proteomes" id="UP000741863"/>
    </source>
</evidence>
<dbReference type="Proteomes" id="UP000741863">
    <property type="component" value="Unassembled WGS sequence"/>
</dbReference>
<name>A0ABS2P9D3_9BACL</name>
<protein>
    <submittedName>
        <fullName evidence="2">ESS family glutamate:Na+ symporter</fullName>
    </submittedName>
</protein>
<reference evidence="2 3" key="1">
    <citation type="submission" date="2021-01" db="EMBL/GenBank/DDBJ databases">
        <title>Genomic Encyclopedia of Type Strains, Phase IV (KMG-IV): sequencing the most valuable type-strain genomes for metagenomic binning, comparative biology and taxonomic classification.</title>
        <authorList>
            <person name="Goeker M."/>
        </authorList>
    </citation>
    <scope>NUCLEOTIDE SEQUENCE [LARGE SCALE GENOMIC DNA]</scope>
    <source>
        <strain evidence="2 3">DSM 25540</strain>
    </source>
</reference>
<feature type="transmembrane region" description="Helical" evidence="1">
    <location>
        <begin position="349"/>
        <end position="369"/>
    </location>
</feature>
<feature type="transmembrane region" description="Helical" evidence="1">
    <location>
        <begin position="35"/>
        <end position="58"/>
    </location>
</feature>
<dbReference type="EMBL" id="JAFBEC010000002">
    <property type="protein sequence ID" value="MBM7631690.1"/>
    <property type="molecule type" value="Genomic_DNA"/>
</dbReference>
<feature type="transmembrane region" description="Helical" evidence="1">
    <location>
        <begin position="247"/>
        <end position="271"/>
    </location>
</feature>
<feature type="transmembrane region" description="Helical" evidence="1">
    <location>
        <begin position="78"/>
        <end position="101"/>
    </location>
</feature>
<dbReference type="RefSeq" id="WP_204695780.1">
    <property type="nucleotide sequence ID" value="NZ_JAFBEC010000002.1"/>
</dbReference>
<comment type="caution">
    <text evidence="2">The sequence shown here is derived from an EMBL/GenBank/DDBJ whole genome shotgun (WGS) entry which is preliminary data.</text>
</comment>
<feature type="transmembrane region" description="Helical" evidence="1">
    <location>
        <begin position="6"/>
        <end position="23"/>
    </location>
</feature>
<keyword evidence="1" id="KW-1133">Transmembrane helix</keyword>
<dbReference type="Pfam" id="PF03616">
    <property type="entry name" value="Glt_symporter"/>
    <property type="match status" value="1"/>
</dbReference>
<keyword evidence="3" id="KW-1185">Reference proteome</keyword>
<dbReference type="PANTHER" id="PTHR36178:SF1">
    <property type="entry name" value="SODIUM_GLUTAMATE SYMPORTER"/>
    <property type="match status" value="1"/>
</dbReference>
<dbReference type="InterPro" id="IPR004445">
    <property type="entry name" value="GltS"/>
</dbReference>